<evidence type="ECO:0000256" key="1">
    <source>
        <dbReference type="SAM" id="MobiDB-lite"/>
    </source>
</evidence>
<dbReference type="WBParaSite" id="HPBE_0001370701-mRNA-1">
    <property type="protein sequence ID" value="HPBE_0001370701-mRNA-1"/>
    <property type="gene ID" value="HPBE_0001370701"/>
</dbReference>
<accession>A0A183FYI2</accession>
<evidence type="ECO:0000313" key="4">
    <source>
        <dbReference type="WBParaSite" id="HPBE_0001370701-mRNA-1"/>
    </source>
</evidence>
<reference evidence="2 3" key="1">
    <citation type="submission" date="2018-11" db="EMBL/GenBank/DDBJ databases">
        <authorList>
            <consortium name="Pathogen Informatics"/>
        </authorList>
    </citation>
    <scope>NUCLEOTIDE SEQUENCE [LARGE SCALE GENOMIC DNA]</scope>
</reference>
<evidence type="ECO:0000313" key="3">
    <source>
        <dbReference type="Proteomes" id="UP000050761"/>
    </source>
</evidence>
<accession>A0A3P8AJL0</accession>
<name>A0A183FYI2_HELPZ</name>
<evidence type="ECO:0000313" key="2">
    <source>
        <dbReference type="EMBL" id="VDO97127.1"/>
    </source>
</evidence>
<reference evidence="4" key="2">
    <citation type="submission" date="2019-09" db="UniProtKB">
        <authorList>
            <consortium name="WormBaseParasite"/>
        </authorList>
    </citation>
    <scope>IDENTIFICATION</scope>
</reference>
<dbReference type="AlphaFoldDB" id="A0A183FYI2"/>
<keyword evidence="3" id="KW-1185">Reference proteome</keyword>
<organism evidence="3 4">
    <name type="scientific">Heligmosomoides polygyrus</name>
    <name type="common">Parasitic roundworm</name>
    <dbReference type="NCBI Taxonomy" id="6339"/>
    <lineage>
        <taxon>Eukaryota</taxon>
        <taxon>Metazoa</taxon>
        <taxon>Ecdysozoa</taxon>
        <taxon>Nematoda</taxon>
        <taxon>Chromadorea</taxon>
        <taxon>Rhabditida</taxon>
        <taxon>Rhabditina</taxon>
        <taxon>Rhabditomorpha</taxon>
        <taxon>Strongyloidea</taxon>
        <taxon>Heligmosomidae</taxon>
        <taxon>Heligmosomoides</taxon>
    </lineage>
</organism>
<feature type="compositionally biased region" description="Polar residues" evidence="1">
    <location>
        <begin position="121"/>
        <end position="135"/>
    </location>
</feature>
<proteinExistence type="predicted"/>
<sequence length="135" mass="14509">MTFRTDRYSGGTAQVLQERSLLPSAPAIGTPYCPTIATGVLPRFRKPTAQVLSQVKESFESEVVIGVGGQSSKFEDVRKTSHDVHGTQRTCQRLRSTCLGIQVDVQETSSNVLGDSGGVPKTSSTKGGSFRGQYQ</sequence>
<feature type="region of interest" description="Disordered" evidence="1">
    <location>
        <begin position="110"/>
        <end position="135"/>
    </location>
</feature>
<dbReference type="EMBL" id="UZAH01028036">
    <property type="protein sequence ID" value="VDO97127.1"/>
    <property type="molecule type" value="Genomic_DNA"/>
</dbReference>
<gene>
    <name evidence="2" type="ORF">HPBE_LOCUS13708</name>
</gene>
<protein>
    <submittedName>
        <fullName evidence="2 4">Uncharacterized protein</fullName>
    </submittedName>
</protein>
<dbReference type="Proteomes" id="UP000050761">
    <property type="component" value="Unassembled WGS sequence"/>
</dbReference>